<dbReference type="Proteomes" id="UP001140087">
    <property type="component" value="Unassembled WGS sequence"/>
</dbReference>
<sequence length="129" mass="13029">MSQQGHWKASALATTFASGAGFAGTAWGAARQPLHLGGGMGFGLGFGQGPAPPGIADELSVAPDPAARRQKRKASSEDEAMESSSPTPEPAARRPRCLDPRLPGPDAEDPVAAVINSASAGRRAGGGRK</sequence>
<name>A0ACC1L7C1_9FUNG</name>
<organism evidence="1 2">
    <name type="scientific">Coemansia helicoidea</name>
    <dbReference type="NCBI Taxonomy" id="1286919"/>
    <lineage>
        <taxon>Eukaryota</taxon>
        <taxon>Fungi</taxon>
        <taxon>Fungi incertae sedis</taxon>
        <taxon>Zoopagomycota</taxon>
        <taxon>Kickxellomycotina</taxon>
        <taxon>Kickxellomycetes</taxon>
        <taxon>Kickxellales</taxon>
        <taxon>Kickxellaceae</taxon>
        <taxon>Coemansia</taxon>
    </lineage>
</organism>
<feature type="non-terminal residue" evidence="1">
    <location>
        <position position="129"/>
    </location>
</feature>
<evidence type="ECO:0000313" key="2">
    <source>
        <dbReference type="Proteomes" id="UP001140087"/>
    </source>
</evidence>
<proteinExistence type="predicted"/>
<gene>
    <name evidence="1" type="ORF">H4R21_002481</name>
</gene>
<dbReference type="EMBL" id="JANBUN010000643">
    <property type="protein sequence ID" value="KAJ2802269.1"/>
    <property type="molecule type" value="Genomic_DNA"/>
</dbReference>
<evidence type="ECO:0000313" key="1">
    <source>
        <dbReference type="EMBL" id="KAJ2802269.1"/>
    </source>
</evidence>
<protein>
    <submittedName>
        <fullName evidence="1">Uncharacterized protein</fullName>
    </submittedName>
</protein>
<accession>A0ACC1L7C1</accession>
<reference evidence="1" key="1">
    <citation type="submission" date="2022-07" db="EMBL/GenBank/DDBJ databases">
        <title>Phylogenomic reconstructions and comparative analyses of Kickxellomycotina fungi.</title>
        <authorList>
            <person name="Reynolds N.K."/>
            <person name="Stajich J.E."/>
            <person name="Barry K."/>
            <person name="Grigoriev I.V."/>
            <person name="Crous P."/>
            <person name="Smith M.E."/>
        </authorList>
    </citation>
    <scope>NUCLEOTIDE SEQUENCE</scope>
    <source>
        <strain evidence="1">BCRC 34780</strain>
    </source>
</reference>
<comment type="caution">
    <text evidence="1">The sequence shown here is derived from an EMBL/GenBank/DDBJ whole genome shotgun (WGS) entry which is preliminary data.</text>
</comment>
<keyword evidence="2" id="KW-1185">Reference proteome</keyword>